<keyword evidence="2" id="KW-1185">Reference proteome</keyword>
<protein>
    <submittedName>
        <fullName evidence="1">Uncharacterized protein</fullName>
    </submittedName>
</protein>
<comment type="caution">
    <text evidence="1">The sequence shown here is derived from an EMBL/GenBank/DDBJ whole genome shotgun (WGS) entry which is preliminary data.</text>
</comment>
<dbReference type="AlphaFoldDB" id="A0A0B0MGT9"/>
<dbReference type="EMBL" id="JRRC01047623">
    <property type="protein sequence ID" value="KHF98658.1"/>
    <property type="molecule type" value="Genomic_DNA"/>
</dbReference>
<organism evidence="1 2">
    <name type="scientific">Gossypium arboreum</name>
    <name type="common">Tree cotton</name>
    <name type="synonym">Gossypium nanking</name>
    <dbReference type="NCBI Taxonomy" id="29729"/>
    <lineage>
        <taxon>Eukaryota</taxon>
        <taxon>Viridiplantae</taxon>
        <taxon>Streptophyta</taxon>
        <taxon>Embryophyta</taxon>
        <taxon>Tracheophyta</taxon>
        <taxon>Spermatophyta</taxon>
        <taxon>Magnoliopsida</taxon>
        <taxon>eudicotyledons</taxon>
        <taxon>Gunneridae</taxon>
        <taxon>Pentapetalae</taxon>
        <taxon>rosids</taxon>
        <taxon>malvids</taxon>
        <taxon>Malvales</taxon>
        <taxon>Malvaceae</taxon>
        <taxon>Malvoideae</taxon>
        <taxon>Gossypium</taxon>
    </lineage>
</organism>
<dbReference type="Proteomes" id="UP000032142">
    <property type="component" value="Unassembled WGS sequence"/>
</dbReference>
<reference evidence="2" key="1">
    <citation type="submission" date="2014-09" db="EMBL/GenBank/DDBJ databases">
        <authorList>
            <person name="Mudge J."/>
            <person name="Ramaraj T."/>
            <person name="Lindquist I.E."/>
            <person name="Bharti A.K."/>
            <person name="Sundararajan A."/>
            <person name="Cameron C.T."/>
            <person name="Woodward J.E."/>
            <person name="May G.D."/>
            <person name="Brubaker C."/>
            <person name="Broadhvest J."/>
            <person name="Wilkins T.A."/>
        </authorList>
    </citation>
    <scope>NUCLEOTIDE SEQUENCE</scope>
    <source>
        <strain evidence="2">cv. AKA8401</strain>
    </source>
</reference>
<proteinExistence type="predicted"/>
<sequence>MPKNPQNWPFSNWTKLGLGKDTPCDTSILALILLN</sequence>
<evidence type="ECO:0000313" key="1">
    <source>
        <dbReference type="EMBL" id="KHF98658.1"/>
    </source>
</evidence>
<gene>
    <name evidence="1" type="ORF">F383_37868</name>
</gene>
<accession>A0A0B0MGT9</accession>
<evidence type="ECO:0000313" key="2">
    <source>
        <dbReference type="Proteomes" id="UP000032142"/>
    </source>
</evidence>
<name>A0A0B0MGT9_GOSAR</name>